<evidence type="ECO:0000256" key="2">
    <source>
        <dbReference type="ARBA" id="ARBA00022505"/>
    </source>
</evidence>
<dbReference type="AlphaFoldDB" id="A0A437GVJ3"/>
<evidence type="ECO:0000256" key="3">
    <source>
        <dbReference type="ARBA" id="ARBA00022723"/>
    </source>
</evidence>
<keyword evidence="2 6" id="KW-0500">Molybdenum</keyword>
<dbReference type="PIRSF" id="PIRSF004846">
    <property type="entry name" value="ModA"/>
    <property type="match status" value="1"/>
</dbReference>
<feature type="binding site" evidence="6">
    <location>
        <position position="178"/>
    </location>
    <ligand>
        <name>molybdate</name>
        <dbReference type="ChEBI" id="CHEBI:36264"/>
    </ligand>
</feature>
<dbReference type="InterPro" id="IPR005950">
    <property type="entry name" value="ModA"/>
</dbReference>
<dbReference type="PROSITE" id="PS51257">
    <property type="entry name" value="PROKAR_LIPOPROTEIN"/>
    <property type="match status" value="1"/>
</dbReference>
<gene>
    <name evidence="9" type="primary">modA</name>
    <name evidence="9" type="ORF">EKN06_12855</name>
</gene>
<reference evidence="9 10" key="1">
    <citation type="submission" date="2018-12" db="EMBL/GenBank/DDBJ databases">
        <title>Croceicoccus ponticola sp. nov., a lipolytic bacterium isolated from seawater.</title>
        <authorList>
            <person name="Yoon J.-H."/>
        </authorList>
    </citation>
    <scope>NUCLEOTIDE SEQUENCE [LARGE SCALE GENOMIC DNA]</scope>
    <source>
        <strain evidence="9 10">GM-16</strain>
    </source>
</reference>
<organism evidence="9 10">
    <name type="scientific">Croceicoccus ponticola</name>
    <dbReference type="NCBI Taxonomy" id="2217664"/>
    <lineage>
        <taxon>Bacteria</taxon>
        <taxon>Pseudomonadati</taxon>
        <taxon>Pseudomonadota</taxon>
        <taxon>Alphaproteobacteria</taxon>
        <taxon>Sphingomonadales</taxon>
        <taxon>Erythrobacteraceae</taxon>
        <taxon>Croceicoccus</taxon>
    </lineage>
</organism>
<evidence type="ECO:0000313" key="9">
    <source>
        <dbReference type="EMBL" id="RVQ65810.1"/>
    </source>
</evidence>
<comment type="similarity">
    <text evidence="1">Belongs to the bacterial solute-binding protein ModA family.</text>
</comment>
<dbReference type="GO" id="GO:0030973">
    <property type="term" value="F:molybdate ion binding"/>
    <property type="evidence" value="ECO:0007669"/>
    <property type="project" value="TreeGrafter"/>
</dbReference>
<feature type="chain" id="PRO_5019048616" evidence="8">
    <location>
        <begin position="27"/>
        <end position="273"/>
    </location>
</feature>
<feature type="signal peptide" evidence="8">
    <location>
        <begin position="1"/>
        <end position="26"/>
    </location>
</feature>
<accession>A0A437GVJ3</accession>
<evidence type="ECO:0000256" key="7">
    <source>
        <dbReference type="SAM" id="MobiDB-lite"/>
    </source>
</evidence>
<dbReference type="PANTHER" id="PTHR30632:SF17">
    <property type="entry name" value="MOLYBDATE-BINDING PROTEIN MODA"/>
    <property type="match status" value="1"/>
</dbReference>
<dbReference type="PANTHER" id="PTHR30632">
    <property type="entry name" value="MOLYBDATE-BINDING PERIPLASMIC PROTEIN"/>
    <property type="match status" value="1"/>
</dbReference>
<name>A0A437GVJ3_9SPHN</name>
<comment type="caution">
    <text evidence="9">The sequence shown here is derived from an EMBL/GenBank/DDBJ whole genome shotgun (WGS) entry which is preliminary data.</text>
</comment>
<dbReference type="GO" id="GO:1901359">
    <property type="term" value="F:tungstate binding"/>
    <property type="evidence" value="ECO:0007669"/>
    <property type="project" value="UniProtKB-ARBA"/>
</dbReference>
<dbReference type="FunFam" id="3.40.190.10:FF:000035">
    <property type="entry name" value="Molybdate ABC transporter substrate-binding protein"/>
    <property type="match status" value="1"/>
</dbReference>
<evidence type="ECO:0000256" key="8">
    <source>
        <dbReference type="SAM" id="SignalP"/>
    </source>
</evidence>
<feature type="binding site" evidence="6">
    <location>
        <position position="151"/>
    </location>
    <ligand>
        <name>molybdate</name>
        <dbReference type="ChEBI" id="CHEBI:36264"/>
    </ligand>
</feature>
<evidence type="ECO:0000256" key="4">
    <source>
        <dbReference type="ARBA" id="ARBA00022729"/>
    </source>
</evidence>
<keyword evidence="3 6" id="KW-0479">Metal-binding</keyword>
<comment type="subunit">
    <text evidence="5">The complex is composed of two ATP-binding proteins (ModC), two transmembrane proteins (ModB) and a solute-binding protein (ModA).</text>
</comment>
<feature type="binding site" evidence="6">
    <location>
        <position position="196"/>
    </location>
    <ligand>
        <name>molybdate</name>
        <dbReference type="ChEBI" id="CHEBI:36264"/>
    </ligand>
</feature>
<sequence>MMASLTRFLTALFAAVLGSLLLSACAAEPEPQGPVVLAAASMQEALGDAADRWAEQGHLRPVLSFAASGALARQIALGAPADIYISADERWMDWLAQNVPLKPDSRAVLASNQLALIAPKGSTVDFPARGEWSAALGNGKIALADPDAVPAGRYGKAALIWLDAWNDVRDQSVVAADVRGALALVSRGDAALGVVYISDAKADSAVRVVGTFPTESHAPILYDIARPALSRHPDAAGFREFLLSKEGQAILAAHGFGPPPDSDAADATQEPTP</sequence>
<dbReference type="OrthoDB" id="9785015at2"/>
<feature type="binding site" evidence="6">
    <location>
        <position position="68"/>
    </location>
    <ligand>
        <name>molybdate</name>
        <dbReference type="ChEBI" id="CHEBI:36264"/>
    </ligand>
</feature>
<keyword evidence="4 8" id="KW-0732">Signal</keyword>
<feature type="binding site" evidence="6">
    <location>
        <position position="41"/>
    </location>
    <ligand>
        <name>molybdate</name>
        <dbReference type="ChEBI" id="CHEBI:36264"/>
    </ligand>
</feature>
<dbReference type="Proteomes" id="UP000283003">
    <property type="component" value="Unassembled WGS sequence"/>
</dbReference>
<keyword evidence="10" id="KW-1185">Reference proteome</keyword>
<dbReference type="GO" id="GO:0015689">
    <property type="term" value="P:molybdate ion transport"/>
    <property type="evidence" value="ECO:0007669"/>
    <property type="project" value="InterPro"/>
</dbReference>
<dbReference type="EMBL" id="RXOL01000006">
    <property type="protein sequence ID" value="RVQ65810.1"/>
    <property type="molecule type" value="Genomic_DNA"/>
</dbReference>
<evidence type="ECO:0000256" key="1">
    <source>
        <dbReference type="ARBA" id="ARBA00009175"/>
    </source>
</evidence>
<dbReference type="Gene3D" id="3.40.190.10">
    <property type="entry name" value="Periplasmic binding protein-like II"/>
    <property type="match status" value="2"/>
</dbReference>
<evidence type="ECO:0000256" key="6">
    <source>
        <dbReference type="PIRSR" id="PIRSR004846-1"/>
    </source>
</evidence>
<dbReference type="GO" id="GO:0046872">
    <property type="term" value="F:metal ion binding"/>
    <property type="evidence" value="ECO:0007669"/>
    <property type="project" value="UniProtKB-KW"/>
</dbReference>
<feature type="region of interest" description="Disordered" evidence="7">
    <location>
        <begin position="253"/>
        <end position="273"/>
    </location>
</feature>
<dbReference type="GO" id="GO:0030288">
    <property type="term" value="C:outer membrane-bounded periplasmic space"/>
    <property type="evidence" value="ECO:0007669"/>
    <property type="project" value="TreeGrafter"/>
</dbReference>
<dbReference type="InterPro" id="IPR050682">
    <property type="entry name" value="ModA/WtpA"/>
</dbReference>
<evidence type="ECO:0000256" key="5">
    <source>
        <dbReference type="ARBA" id="ARBA00062515"/>
    </source>
</evidence>
<dbReference type="Pfam" id="PF13531">
    <property type="entry name" value="SBP_bac_11"/>
    <property type="match status" value="1"/>
</dbReference>
<dbReference type="NCBIfam" id="TIGR01256">
    <property type="entry name" value="modA"/>
    <property type="match status" value="1"/>
</dbReference>
<evidence type="ECO:0000313" key="10">
    <source>
        <dbReference type="Proteomes" id="UP000283003"/>
    </source>
</evidence>
<protein>
    <submittedName>
        <fullName evidence="9">Molybdate ABC transporter substrate-binding protein</fullName>
    </submittedName>
</protein>
<proteinExistence type="inferred from homology"/>
<dbReference type="SUPFAM" id="SSF53850">
    <property type="entry name" value="Periplasmic binding protein-like II"/>
    <property type="match status" value="1"/>
</dbReference>
<dbReference type="RefSeq" id="WP_127613319.1">
    <property type="nucleotide sequence ID" value="NZ_RXOL01000006.1"/>
</dbReference>